<proteinExistence type="predicted"/>
<dbReference type="Proteomes" id="UP000235786">
    <property type="component" value="Unassembled WGS sequence"/>
</dbReference>
<dbReference type="EMBL" id="KZ613978">
    <property type="protein sequence ID" value="PMD29093.1"/>
    <property type="molecule type" value="Genomic_DNA"/>
</dbReference>
<accession>A0A2J6QS57</accession>
<evidence type="ECO:0000313" key="3">
    <source>
        <dbReference type="Proteomes" id="UP000235786"/>
    </source>
</evidence>
<feature type="region of interest" description="Disordered" evidence="1">
    <location>
        <begin position="37"/>
        <end position="73"/>
    </location>
</feature>
<organism evidence="2 3">
    <name type="scientific">Hyaloscypha variabilis (strain UAMH 11265 / GT02V1 / F)</name>
    <name type="common">Meliniomyces variabilis</name>
    <dbReference type="NCBI Taxonomy" id="1149755"/>
    <lineage>
        <taxon>Eukaryota</taxon>
        <taxon>Fungi</taxon>
        <taxon>Dikarya</taxon>
        <taxon>Ascomycota</taxon>
        <taxon>Pezizomycotina</taxon>
        <taxon>Leotiomycetes</taxon>
        <taxon>Helotiales</taxon>
        <taxon>Hyaloscyphaceae</taxon>
        <taxon>Hyaloscypha</taxon>
        <taxon>Hyaloscypha variabilis</taxon>
    </lineage>
</organism>
<name>A0A2J6QS57_HYAVF</name>
<evidence type="ECO:0000313" key="2">
    <source>
        <dbReference type="EMBL" id="PMD29093.1"/>
    </source>
</evidence>
<feature type="compositionally biased region" description="Basic and acidic residues" evidence="1">
    <location>
        <begin position="13"/>
        <end position="22"/>
    </location>
</feature>
<gene>
    <name evidence="2" type="ORF">L207DRAFT_574499</name>
</gene>
<dbReference type="AlphaFoldDB" id="A0A2J6QS57"/>
<dbReference type="OrthoDB" id="3539803at2759"/>
<evidence type="ECO:0000256" key="1">
    <source>
        <dbReference type="SAM" id="MobiDB-lite"/>
    </source>
</evidence>
<feature type="region of interest" description="Disordered" evidence="1">
    <location>
        <begin position="1"/>
        <end position="22"/>
    </location>
</feature>
<reference evidence="2 3" key="1">
    <citation type="submission" date="2016-04" db="EMBL/GenBank/DDBJ databases">
        <title>A degradative enzymes factory behind the ericoid mycorrhizal symbiosis.</title>
        <authorList>
            <consortium name="DOE Joint Genome Institute"/>
            <person name="Martino E."/>
            <person name="Morin E."/>
            <person name="Grelet G."/>
            <person name="Kuo A."/>
            <person name="Kohler A."/>
            <person name="Daghino S."/>
            <person name="Barry K."/>
            <person name="Choi C."/>
            <person name="Cichocki N."/>
            <person name="Clum A."/>
            <person name="Copeland A."/>
            <person name="Hainaut M."/>
            <person name="Haridas S."/>
            <person name="Labutti K."/>
            <person name="Lindquist E."/>
            <person name="Lipzen A."/>
            <person name="Khouja H.-R."/>
            <person name="Murat C."/>
            <person name="Ohm R."/>
            <person name="Olson A."/>
            <person name="Spatafora J."/>
            <person name="Veneault-Fourrey C."/>
            <person name="Henrissat B."/>
            <person name="Grigoriev I."/>
            <person name="Martin F."/>
            <person name="Perotto S."/>
        </authorList>
    </citation>
    <scope>NUCLEOTIDE SEQUENCE [LARGE SCALE GENOMIC DNA]</scope>
    <source>
        <strain evidence="2 3">F</strain>
    </source>
</reference>
<feature type="compositionally biased region" description="Polar residues" evidence="1">
    <location>
        <begin position="60"/>
        <end position="73"/>
    </location>
</feature>
<keyword evidence="3" id="KW-1185">Reference proteome</keyword>
<protein>
    <submittedName>
        <fullName evidence="2">Uncharacterized protein</fullName>
    </submittedName>
</protein>
<sequence length="212" mass="23360">MAGVSPEEISNIRVDDGPSRDEALVQTRSRAANEMMLAIRRRSGSKSIGSAEDDAEESQYYVTSPSDGNGSQTVTNTVVHMIPVDKGYHQEMNDREGMPKYQVTQTGLKFKGNVKGIKFVVTQVTSKEGQVTFESHEFRAGKQKHPFQSQEKQASGLIKQSGALFLQSLSDSQAEVNQSAGGKDFYEVQQDAVEVEGESMECSFPVISQRVW</sequence>